<evidence type="ECO:0000313" key="2">
    <source>
        <dbReference type="Proteomes" id="UP000545761"/>
    </source>
</evidence>
<dbReference type="RefSeq" id="WP_181661376.1">
    <property type="nucleotide sequence ID" value="NZ_JACEHE010000028.1"/>
</dbReference>
<gene>
    <name evidence="1" type="ORF">H1D24_32850</name>
</gene>
<accession>A0A7W0ICS0</accession>
<evidence type="ECO:0000313" key="1">
    <source>
        <dbReference type="EMBL" id="MBA2950449.1"/>
    </source>
</evidence>
<reference evidence="1 2" key="1">
    <citation type="submission" date="2020-07" db="EMBL/GenBank/DDBJ databases">
        <title>Streptomyces isolated from Indian soil.</title>
        <authorList>
            <person name="Mandal S."/>
            <person name="Maiti P.K."/>
        </authorList>
    </citation>
    <scope>NUCLEOTIDE SEQUENCE [LARGE SCALE GENOMIC DNA]</scope>
    <source>
        <strain evidence="1 2">PSKA28</strain>
    </source>
</reference>
<organism evidence="1 2">
    <name type="scientific">Streptomyces himalayensis subsp. himalayensis</name>
    <dbReference type="NCBI Taxonomy" id="2756131"/>
    <lineage>
        <taxon>Bacteria</taxon>
        <taxon>Bacillati</taxon>
        <taxon>Actinomycetota</taxon>
        <taxon>Actinomycetes</taxon>
        <taxon>Kitasatosporales</taxon>
        <taxon>Streptomycetaceae</taxon>
        <taxon>Streptomyces</taxon>
        <taxon>Streptomyces himalayensis</taxon>
    </lineage>
</organism>
<dbReference type="AlphaFoldDB" id="A0A7W0ICS0"/>
<proteinExistence type="predicted"/>
<dbReference type="Proteomes" id="UP000545761">
    <property type="component" value="Unassembled WGS sequence"/>
</dbReference>
<name>A0A7W0ICS0_9ACTN</name>
<sequence length="85" mass="9763">MLDLVGDRREELLSMVRVRHRSDREATSSEKWSWSPLVIRTVDMLPNAAKSVAFRNIATGITVHGRDEQIRTEYAYGHDPRRTPG</sequence>
<dbReference type="EMBL" id="JACEHE010000028">
    <property type="protein sequence ID" value="MBA2950449.1"/>
    <property type="molecule type" value="Genomic_DNA"/>
</dbReference>
<comment type="caution">
    <text evidence="1">The sequence shown here is derived from an EMBL/GenBank/DDBJ whole genome shotgun (WGS) entry which is preliminary data.</text>
</comment>
<protein>
    <submittedName>
        <fullName evidence="1">Uncharacterized protein</fullName>
    </submittedName>
</protein>